<keyword evidence="3" id="KW-1185">Reference proteome</keyword>
<dbReference type="PANTHER" id="PTHR43283:SF3">
    <property type="entry name" value="BETA-LACTAMASE FAMILY PROTEIN (AFU_ORTHOLOGUE AFUA_5G07500)"/>
    <property type="match status" value="1"/>
</dbReference>
<dbReference type="RefSeq" id="WP_239553800.1">
    <property type="nucleotide sequence ID" value="NZ_JAFBCM010000001.1"/>
</dbReference>
<dbReference type="SUPFAM" id="SSF56601">
    <property type="entry name" value="beta-lactamase/transpeptidase-like"/>
    <property type="match status" value="1"/>
</dbReference>
<keyword evidence="2" id="KW-0378">Hydrolase</keyword>
<name>A0ABV7Y869_9ACTN</name>
<sequence>MAAGGLSETRLARLHSTLSGHVEAGRLAGAVTLISRRGEVHVDAVGSLAPGGAEPMRRDSIFRIASLTKPVVAVLTLMLAEECLFSLDEPVARLLPELASPRVIAAVDGPLEETVPVELPITVRDLLTFRNGLGMLFSLPPSSPLGEATAALSGFGPPQHAQTETGDEWLARLAALPLMYQPGSRWLYNTGLEILGVLLSRAAGTPLPELLAERVFGPLGMIDTGFTLPATSVGRLTSAYGVAPSGELVVDDPAATSKHLVAPTHPSAGAGLLSTIDDFSTFTELLRHFGRRGADRLLSRPSVEAMLSDQLTPAQKAVSGFWPGYFDSRGWGFGLAVGTTNNGHDRVGRYGWDGGSGTTWFTDPAEELTAILFTQRGGFPMGSPIYLDFWASVYAAIDD</sequence>
<dbReference type="InterPro" id="IPR012338">
    <property type="entry name" value="Beta-lactam/transpept-like"/>
</dbReference>
<dbReference type="EMBL" id="JBHRZH010000006">
    <property type="protein sequence ID" value="MFC3761029.1"/>
    <property type="molecule type" value="Genomic_DNA"/>
</dbReference>
<dbReference type="Pfam" id="PF00144">
    <property type="entry name" value="Beta-lactamase"/>
    <property type="match status" value="1"/>
</dbReference>
<feature type="domain" description="Beta-lactamase-related" evidence="1">
    <location>
        <begin position="17"/>
        <end position="379"/>
    </location>
</feature>
<dbReference type="Proteomes" id="UP001595699">
    <property type="component" value="Unassembled WGS sequence"/>
</dbReference>
<accession>A0ABV7Y869</accession>
<evidence type="ECO:0000313" key="3">
    <source>
        <dbReference type="Proteomes" id="UP001595699"/>
    </source>
</evidence>
<protein>
    <submittedName>
        <fullName evidence="2">Serine hydrolase domain-containing protein</fullName>
        <ecNumber evidence="2">3.-.-.-</ecNumber>
    </submittedName>
</protein>
<reference evidence="3" key="1">
    <citation type="journal article" date="2019" name="Int. J. Syst. Evol. Microbiol.">
        <title>The Global Catalogue of Microorganisms (GCM) 10K type strain sequencing project: providing services to taxonomists for standard genome sequencing and annotation.</title>
        <authorList>
            <consortium name="The Broad Institute Genomics Platform"/>
            <consortium name="The Broad Institute Genome Sequencing Center for Infectious Disease"/>
            <person name="Wu L."/>
            <person name="Ma J."/>
        </authorList>
    </citation>
    <scope>NUCLEOTIDE SEQUENCE [LARGE SCALE GENOMIC DNA]</scope>
    <source>
        <strain evidence="3">CGMCC 4.7241</strain>
    </source>
</reference>
<dbReference type="PANTHER" id="PTHR43283">
    <property type="entry name" value="BETA-LACTAMASE-RELATED"/>
    <property type="match status" value="1"/>
</dbReference>
<gene>
    <name evidence="2" type="ORF">ACFOUW_09265</name>
</gene>
<organism evidence="2 3">
    <name type="scientific">Tenggerimyces flavus</name>
    <dbReference type="NCBI Taxonomy" id="1708749"/>
    <lineage>
        <taxon>Bacteria</taxon>
        <taxon>Bacillati</taxon>
        <taxon>Actinomycetota</taxon>
        <taxon>Actinomycetes</taxon>
        <taxon>Propionibacteriales</taxon>
        <taxon>Nocardioidaceae</taxon>
        <taxon>Tenggerimyces</taxon>
    </lineage>
</organism>
<evidence type="ECO:0000259" key="1">
    <source>
        <dbReference type="Pfam" id="PF00144"/>
    </source>
</evidence>
<proteinExistence type="predicted"/>
<dbReference type="InterPro" id="IPR050789">
    <property type="entry name" value="Diverse_Enzym_Activities"/>
</dbReference>
<dbReference type="Gene3D" id="3.40.710.10">
    <property type="entry name" value="DD-peptidase/beta-lactamase superfamily"/>
    <property type="match status" value="1"/>
</dbReference>
<comment type="caution">
    <text evidence="2">The sequence shown here is derived from an EMBL/GenBank/DDBJ whole genome shotgun (WGS) entry which is preliminary data.</text>
</comment>
<dbReference type="InterPro" id="IPR001466">
    <property type="entry name" value="Beta-lactam-related"/>
</dbReference>
<evidence type="ECO:0000313" key="2">
    <source>
        <dbReference type="EMBL" id="MFC3761029.1"/>
    </source>
</evidence>
<dbReference type="EC" id="3.-.-.-" evidence="2"/>
<dbReference type="GO" id="GO:0016787">
    <property type="term" value="F:hydrolase activity"/>
    <property type="evidence" value="ECO:0007669"/>
    <property type="project" value="UniProtKB-KW"/>
</dbReference>